<dbReference type="Pfam" id="PF02130">
    <property type="entry name" value="YbeY"/>
    <property type="match status" value="1"/>
</dbReference>
<evidence type="ECO:0000256" key="9">
    <source>
        <dbReference type="ARBA" id="ARBA00022801"/>
    </source>
</evidence>
<dbReference type="InterPro" id="IPR002036">
    <property type="entry name" value="YbeY"/>
</dbReference>
<dbReference type="GO" id="GO:0055086">
    <property type="term" value="P:nucleobase-containing small molecule metabolic process"/>
    <property type="evidence" value="ECO:0007669"/>
    <property type="project" value="UniProtKB-ARBA"/>
</dbReference>
<accession>A0A1G6V2K7</accession>
<dbReference type="InterPro" id="IPR016192">
    <property type="entry name" value="APOBEC/CMP_deaminase_Zn-bd"/>
</dbReference>
<dbReference type="InterPro" id="IPR006262">
    <property type="entry name" value="Cyt_deam_tetra"/>
</dbReference>
<evidence type="ECO:0000256" key="8">
    <source>
        <dbReference type="ARBA" id="ARBA00022759"/>
    </source>
</evidence>
<evidence type="ECO:0000256" key="3">
    <source>
        <dbReference type="ARBA" id="ARBA00010875"/>
    </source>
</evidence>
<dbReference type="CDD" id="cd01283">
    <property type="entry name" value="cytidine_deaminase"/>
    <property type="match status" value="1"/>
</dbReference>
<dbReference type="EC" id="3.1.-.-" evidence="13"/>
<dbReference type="FunFam" id="3.40.140.10:FF:000008">
    <property type="entry name" value="Cytidine deaminase"/>
    <property type="match status" value="1"/>
</dbReference>
<keyword evidence="19" id="KW-1185">Reference proteome</keyword>
<keyword evidence="13" id="KW-0963">Cytoplasm</keyword>
<dbReference type="SUPFAM" id="SSF53927">
    <property type="entry name" value="Cytidine deaminase-like"/>
    <property type="match status" value="1"/>
</dbReference>
<protein>
    <recommendedName>
        <fullName evidence="13">Endoribonuclease YbeY</fullName>
        <ecNumber evidence="13">3.1.-.-</ecNumber>
    </recommendedName>
</protein>
<evidence type="ECO:0000256" key="15">
    <source>
        <dbReference type="PIRSR" id="PIRSR606262-2"/>
    </source>
</evidence>
<name>A0A1G6V2K7_PEPNI</name>
<evidence type="ECO:0000256" key="5">
    <source>
        <dbReference type="ARBA" id="ARBA00022552"/>
    </source>
</evidence>
<dbReference type="Proteomes" id="UP000198995">
    <property type="component" value="Unassembled WGS sequence"/>
</dbReference>
<dbReference type="EMBL" id="FNAF01000003">
    <property type="protein sequence ID" value="SDD47155.1"/>
    <property type="molecule type" value="Genomic_DNA"/>
</dbReference>
<dbReference type="NCBIfam" id="TIGR00043">
    <property type="entry name" value="rRNA maturation RNase YbeY"/>
    <property type="match status" value="1"/>
</dbReference>
<dbReference type="InterPro" id="IPR023091">
    <property type="entry name" value="MetalPrtase_cat_dom_sf_prd"/>
</dbReference>
<proteinExistence type="inferred from homology"/>
<dbReference type="OrthoDB" id="9807740at2"/>
<gene>
    <name evidence="13" type="primary">ybeY</name>
    <name evidence="18" type="ORF">SAMN04489866_103192</name>
</gene>
<keyword evidence="7 13" id="KW-0479">Metal-binding</keyword>
<dbReference type="SUPFAM" id="SSF55486">
    <property type="entry name" value="Metalloproteases ('zincins'), catalytic domain"/>
    <property type="match status" value="1"/>
</dbReference>
<evidence type="ECO:0000256" key="12">
    <source>
        <dbReference type="ARBA" id="ARBA00049558"/>
    </source>
</evidence>
<feature type="binding site" evidence="16">
    <location>
        <position position="254"/>
    </location>
    <ligand>
        <name>Zn(2+)</name>
        <dbReference type="ChEBI" id="CHEBI:29105"/>
        <note>catalytic</note>
    </ligand>
</feature>
<dbReference type="GO" id="GO:0006364">
    <property type="term" value="P:rRNA processing"/>
    <property type="evidence" value="ECO:0007669"/>
    <property type="project" value="UniProtKB-UniRule"/>
</dbReference>
<evidence type="ECO:0000259" key="17">
    <source>
        <dbReference type="PROSITE" id="PS51747"/>
    </source>
</evidence>
<organism evidence="18 19">
    <name type="scientific">Peptococcus niger</name>
    <dbReference type="NCBI Taxonomy" id="2741"/>
    <lineage>
        <taxon>Bacteria</taxon>
        <taxon>Bacillati</taxon>
        <taxon>Bacillota</taxon>
        <taxon>Clostridia</taxon>
        <taxon>Eubacteriales</taxon>
        <taxon>Peptococcaceae</taxon>
        <taxon>Peptococcus</taxon>
    </lineage>
</organism>
<evidence type="ECO:0000313" key="19">
    <source>
        <dbReference type="Proteomes" id="UP000198995"/>
    </source>
</evidence>
<dbReference type="InterPro" id="IPR020549">
    <property type="entry name" value="YbeY_CS"/>
</dbReference>
<dbReference type="GO" id="GO:0005829">
    <property type="term" value="C:cytosol"/>
    <property type="evidence" value="ECO:0007669"/>
    <property type="project" value="TreeGrafter"/>
</dbReference>
<evidence type="ECO:0000256" key="6">
    <source>
        <dbReference type="ARBA" id="ARBA00022722"/>
    </source>
</evidence>
<keyword evidence="10 13" id="KW-0862">Zinc</keyword>
<dbReference type="GO" id="GO:0008270">
    <property type="term" value="F:zinc ion binding"/>
    <property type="evidence" value="ECO:0007669"/>
    <property type="project" value="UniProtKB-UniRule"/>
</dbReference>
<dbReference type="NCBIfam" id="TIGR01354">
    <property type="entry name" value="cyt_deam_tetra"/>
    <property type="match status" value="1"/>
</dbReference>
<dbReference type="InterPro" id="IPR016193">
    <property type="entry name" value="Cytidine_deaminase-like"/>
</dbReference>
<feature type="binding site" evidence="13">
    <location>
        <position position="121"/>
    </location>
    <ligand>
        <name>Zn(2+)</name>
        <dbReference type="ChEBI" id="CHEBI:29105"/>
        <note>catalytic</note>
    </ligand>
</feature>
<comment type="catalytic activity">
    <reaction evidence="11">
        <text>2'-deoxycytidine + H2O + H(+) = 2'-deoxyuridine + NH4(+)</text>
        <dbReference type="Rhea" id="RHEA:13433"/>
        <dbReference type="ChEBI" id="CHEBI:15377"/>
        <dbReference type="ChEBI" id="CHEBI:15378"/>
        <dbReference type="ChEBI" id="CHEBI:15698"/>
        <dbReference type="ChEBI" id="CHEBI:16450"/>
        <dbReference type="ChEBI" id="CHEBI:28938"/>
        <dbReference type="EC" id="3.5.4.5"/>
    </reaction>
</comment>
<dbReference type="AlphaFoldDB" id="A0A1G6V2K7"/>
<feature type="binding site" evidence="13">
    <location>
        <position position="131"/>
    </location>
    <ligand>
        <name>Zn(2+)</name>
        <dbReference type="ChEBI" id="CHEBI:29105"/>
        <note>catalytic</note>
    </ligand>
</feature>
<dbReference type="PROSITE" id="PS01306">
    <property type="entry name" value="UPF0054"/>
    <property type="match status" value="1"/>
</dbReference>
<comment type="function">
    <text evidence="13">Single strand-specific metallo-endoribonuclease involved in late-stage 70S ribosome quality control and in maturation of the 3' terminus of the 16S rRNA.</text>
</comment>
<dbReference type="GO" id="GO:0004126">
    <property type="term" value="F:cytidine deaminase activity"/>
    <property type="evidence" value="ECO:0007669"/>
    <property type="project" value="UniProtKB-EC"/>
</dbReference>
<dbReference type="PANTHER" id="PTHR11644:SF2">
    <property type="entry name" value="CYTIDINE DEAMINASE"/>
    <property type="match status" value="1"/>
</dbReference>
<feature type="binding site" evidence="13">
    <location>
        <position position="125"/>
    </location>
    <ligand>
        <name>Zn(2+)</name>
        <dbReference type="ChEBI" id="CHEBI:29105"/>
        <note>catalytic</note>
    </ligand>
</feature>
<feature type="binding site" evidence="15">
    <location>
        <begin position="210"/>
        <end position="216"/>
    </location>
    <ligand>
        <name>substrate</name>
    </ligand>
</feature>
<comment type="subcellular location">
    <subcellularLocation>
        <location evidence="13">Cytoplasm</location>
    </subcellularLocation>
</comment>
<feature type="active site" description="Proton donor" evidence="14">
    <location>
        <position position="223"/>
    </location>
</feature>
<dbReference type="PROSITE" id="PS51747">
    <property type="entry name" value="CYT_DCMP_DEAMINASES_2"/>
    <property type="match status" value="1"/>
</dbReference>
<keyword evidence="9 13" id="KW-0378">Hydrolase</keyword>
<evidence type="ECO:0000256" key="14">
    <source>
        <dbReference type="PIRSR" id="PIRSR606262-1"/>
    </source>
</evidence>
<feature type="binding site" evidence="16">
    <location>
        <position position="221"/>
    </location>
    <ligand>
        <name>Zn(2+)</name>
        <dbReference type="ChEBI" id="CHEBI:29105"/>
        <note>catalytic</note>
    </ligand>
</feature>
<evidence type="ECO:0000256" key="4">
    <source>
        <dbReference type="ARBA" id="ARBA00022517"/>
    </source>
</evidence>
<dbReference type="GO" id="GO:0004521">
    <property type="term" value="F:RNA endonuclease activity"/>
    <property type="evidence" value="ECO:0007669"/>
    <property type="project" value="UniProtKB-UniRule"/>
</dbReference>
<dbReference type="PANTHER" id="PTHR11644">
    <property type="entry name" value="CYTIDINE DEAMINASE"/>
    <property type="match status" value="1"/>
</dbReference>
<dbReference type="Gene3D" id="3.40.390.30">
    <property type="entry name" value="Metalloproteases ('zincins'), catalytic domain"/>
    <property type="match status" value="1"/>
</dbReference>
<keyword evidence="6 13" id="KW-0540">Nuclease</keyword>
<keyword evidence="8 13" id="KW-0255">Endonuclease</keyword>
<evidence type="ECO:0000256" key="13">
    <source>
        <dbReference type="HAMAP-Rule" id="MF_00009"/>
    </source>
</evidence>
<evidence type="ECO:0000256" key="16">
    <source>
        <dbReference type="PIRSR" id="PIRSR606262-3"/>
    </source>
</evidence>
<dbReference type="RefSeq" id="WP_091791449.1">
    <property type="nucleotide sequence ID" value="NZ_FNAF01000003.1"/>
</dbReference>
<sequence length="301" mass="32395">MPIVRVNEIGARLPEDWEALETAIWQAYVSREDLPDAGELDLTLVDDATIQELNKTHRQLDKSTDVLSFPMYDDRDDLAADVQAGLPVILGDIMISVPTAERQAQAYGHSFKREMAYLLVHGLLHIAGYDHMSAEEKSAMRRAEEAILADVDVPRDTAPSKTAAVLDEADVQALIDAARAARLQAYAPYSGYAVGAALLAADGRRFCGVNVENASYGATCCAERTALFAAVTAGARDFIALALVTEGDEPAPPCGLCRQALAEFSPDLAIYLAGPTGETYRRTSLAALFPEAFSLSTKESV</sequence>
<evidence type="ECO:0000256" key="11">
    <source>
        <dbReference type="ARBA" id="ARBA00049252"/>
    </source>
</evidence>
<dbReference type="GO" id="GO:0072527">
    <property type="term" value="P:pyrimidine-containing compound metabolic process"/>
    <property type="evidence" value="ECO:0007669"/>
    <property type="project" value="UniProtKB-ARBA"/>
</dbReference>
<feature type="binding site" evidence="16">
    <location>
        <position position="257"/>
    </location>
    <ligand>
        <name>Zn(2+)</name>
        <dbReference type="ChEBI" id="CHEBI:29105"/>
        <note>catalytic</note>
    </ligand>
</feature>
<dbReference type="HAMAP" id="MF_00009">
    <property type="entry name" value="Endoribonucl_YbeY"/>
    <property type="match status" value="1"/>
</dbReference>
<comment type="function">
    <text evidence="1">This enzyme scavenges exogenous and endogenous cytidine and 2'-deoxycytidine for UMP synthesis.</text>
</comment>
<evidence type="ECO:0000256" key="7">
    <source>
        <dbReference type="ARBA" id="ARBA00022723"/>
    </source>
</evidence>
<dbReference type="GO" id="GO:0004222">
    <property type="term" value="F:metalloendopeptidase activity"/>
    <property type="evidence" value="ECO:0007669"/>
    <property type="project" value="InterPro"/>
</dbReference>
<keyword evidence="4 13" id="KW-0690">Ribosome biogenesis</keyword>
<dbReference type="Gene3D" id="3.40.140.10">
    <property type="entry name" value="Cytidine Deaminase, domain 2"/>
    <property type="match status" value="1"/>
</dbReference>
<dbReference type="GO" id="GO:0042802">
    <property type="term" value="F:identical protein binding"/>
    <property type="evidence" value="ECO:0007669"/>
    <property type="project" value="UniProtKB-ARBA"/>
</dbReference>
<comment type="similarity">
    <text evidence="2">Belongs to the cytidine and deoxycytidylate deaminase family.</text>
</comment>
<evidence type="ECO:0000313" key="18">
    <source>
        <dbReference type="EMBL" id="SDD47155.1"/>
    </source>
</evidence>
<reference evidence="18 19" key="1">
    <citation type="submission" date="2016-10" db="EMBL/GenBank/DDBJ databases">
        <authorList>
            <person name="de Groot N.N."/>
        </authorList>
    </citation>
    <scope>NUCLEOTIDE SEQUENCE [LARGE SCALE GENOMIC DNA]</scope>
    <source>
        <strain evidence="18 19">DSM 20475</strain>
    </source>
</reference>
<dbReference type="InterPro" id="IPR002125">
    <property type="entry name" value="CMP_dCMP_dom"/>
</dbReference>
<dbReference type="Pfam" id="PF00383">
    <property type="entry name" value="dCMP_cyt_deam_1"/>
    <property type="match status" value="1"/>
</dbReference>
<comment type="similarity">
    <text evidence="3 13">Belongs to the endoribonuclease YbeY family.</text>
</comment>
<comment type="catalytic activity">
    <reaction evidence="12">
        <text>cytidine + H2O + H(+) = uridine + NH4(+)</text>
        <dbReference type="Rhea" id="RHEA:16069"/>
        <dbReference type="ChEBI" id="CHEBI:15377"/>
        <dbReference type="ChEBI" id="CHEBI:15378"/>
        <dbReference type="ChEBI" id="CHEBI:16704"/>
        <dbReference type="ChEBI" id="CHEBI:17562"/>
        <dbReference type="ChEBI" id="CHEBI:28938"/>
        <dbReference type="EC" id="3.5.4.5"/>
    </reaction>
</comment>
<comment type="cofactor">
    <cofactor evidence="13">
        <name>Zn(2+)</name>
        <dbReference type="ChEBI" id="CHEBI:29105"/>
    </cofactor>
    <text evidence="13">Binds 1 zinc ion.</text>
</comment>
<dbReference type="STRING" id="2741.SAMN04489866_103192"/>
<dbReference type="InterPro" id="IPR050202">
    <property type="entry name" value="Cyt/Deoxycyt_deaminase"/>
</dbReference>
<feature type="domain" description="CMP/dCMP-type deaminase" evidence="17">
    <location>
        <begin position="169"/>
        <end position="296"/>
    </location>
</feature>
<evidence type="ECO:0000256" key="1">
    <source>
        <dbReference type="ARBA" id="ARBA00003949"/>
    </source>
</evidence>
<dbReference type="NCBIfam" id="NF004064">
    <property type="entry name" value="PRK05578.1"/>
    <property type="match status" value="1"/>
</dbReference>
<evidence type="ECO:0000256" key="2">
    <source>
        <dbReference type="ARBA" id="ARBA00006576"/>
    </source>
</evidence>
<keyword evidence="5 13" id="KW-0698">rRNA processing</keyword>
<dbReference type="PROSITE" id="PS00903">
    <property type="entry name" value="CYT_DCMP_DEAMINASES_1"/>
    <property type="match status" value="1"/>
</dbReference>
<evidence type="ECO:0000256" key="10">
    <source>
        <dbReference type="ARBA" id="ARBA00022833"/>
    </source>
</evidence>